<dbReference type="Gene3D" id="3.30.70.270">
    <property type="match status" value="1"/>
</dbReference>
<dbReference type="GO" id="GO:0003887">
    <property type="term" value="F:DNA-directed DNA polymerase activity"/>
    <property type="evidence" value="ECO:0007669"/>
    <property type="project" value="UniProtKB-UniRule"/>
</dbReference>
<dbReference type="InterPro" id="IPR043128">
    <property type="entry name" value="Rev_trsase/Diguanyl_cyclase"/>
</dbReference>
<evidence type="ECO:0000256" key="3">
    <source>
        <dbReference type="ARBA" id="ARBA00011245"/>
    </source>
</evidence>
<dbReference type="EMBL" id="FQXS01000030">
    <property type="protein sequence ID" value="SHI08475.1"/>
    <property type="molecule type" value="Genomic_DNA"/>
</dbReference>
<evidence type="ECO:0000256" key="13">
    <source>
        <dbReference type="ARBA" id="ARBA00023125"/>
    </source>
</evidence>
<dbReference type="InterPro" id="IPR036775">
    <property type="entry name" value="DNA_pol_Y-fam_lit_finger_sf"/>
</dbReference>
<evidence type="ECO:0000259" key="17">
    <source>
        <dbReference type="PROSITE" id="PS50173"/>
    </source>
</evidence>
<dbReference type="HAMAP" id="MF_01113">
    <property type="entry name" value="DNApol_IV"/>
    <property type="match status" value="1"/>
</dbReference>
<evidence type="ECO:0000256" key="16">
    <source>
        <dbReference type="HAMAP-Rule" id="MF_01113"/>
    </source>
</evidence>
<dbReference type="NCBIfam" id="NF010731">
    <property type="entry name" value="PRK14133.1"/>
    <property type="match status" value="1"/>
</dbReference>
<evidence type="ECO:0000256" key="7">
    <source>
        <dbReference type="ARBA" id="ARBA00022695"/>
    </source>
</evidence>
<dbReference type="InterPro" id="IPR043502">
    <property type="entry name" value="DNA/RNA_pol_sf"/>
</dbReference>
<dbReference type="GO" id="GO:0006281">
    <property type="term" value="P:DNA repair"/>
    <property type="evidence" value="ECO:0007669"/>
    <property type="project" value="UniProtKB-UniRule"/>
</dbReference>
<evidence type="ECO:0000256" key="5">
    <source>
        <dbReference type="ARBA" id="ARBA00022490"/>
    </source>
</evidence>
<keyword evidence="7 16" id="KW-0548">Nucleotidyltransferase</keyword>
<dbReference type="Gene3D" id="3.40.1170.60">
    <property type="match status" value="1"/>
</dbReference>
<dbReference type="Gene3D" id="1.10.150.20">
    <property type="entry name" value="5' to 3' exonuclease, C-terminal subdomain"/>
    <property type="match status" value="1"/>
</dbReference>
<keyword evidence="6 16" id="KW-0808">Transferase</keyword>
<dbReference type="RefSeq" id="WP_244155903.1">
    <property type="nucleotide sequence ID" value="NZ_FQXS01000030.1"/>
</dbReference>
<evidence type="ECO:0000256" key="8">
    <source>
        <dbReference type="ARBA" id="ARBA00022705"/>
    </source>
</evidence>
<evidence type="ECO:0000256" key="2">
    <source>
        <dbReference type="ARBA" id="ARBA00010945"/>
    </source>
</evidence>
<evidence type="ECO:0000256" key="9">
    <source>
        <dbReference type="ARBA" id="ARBA00022723"/>
    </source>
</evidence>
<keyword evidence="4 16" id="KW-0515">Mutator protein</keyword>
<reference evidence="18 19" key="1">
    <citation type="submission" date="2016-11" db="EMBL/GenBank/DDBJ databases">
        <authorList>
            <person name="Jaros S."/>
            <person name="Januszkiewicz K."/>
            <person name="Wedrychowicz H."/>
        </authorList>
    </citation>
    <scope>NUCLEOTIDE SEQUENCE [LARGE SCALE GENOMIC DNA]</scope>
    <source>
        <strain evidence="18 19">DSM 9705</strain>
    </source>
</reference>
<evidence type="ECO:0000256" key="14">
    <source>
        <dbReference type="ARBA" id="ARBA00023204"/>
    </source>
</evidence>
<evidence type="ECO:0000256" key="6">
    <source>
        <dbReference type="ARBA" id="ARBA00022679"/>
    </source>
</evidence>
<evidence type="ECO:0000256" key="12">
    <source>
        <dbReference type="ARBA" id="ARBA00022932"/>
    </source>
</evidence>
<sequence>MARKIIHIDMDAFYASVEQLDNPELIGKPVVVGGRPDSRGVVAACSYEARVFGIHSAMPCARAFARCPDAIFIVPRLGRYREISARIMEIFRSYTELVEPLSLDEAYLDVTDNSQGEPSATALAHRICRQIHEETGLTASAGVSFNKFLAKVASDLRKPNGISVITPEMAADFLAGLPIASFHGVGTVTAEKMARIGITRGADLLSWSLPRLVEHFGKQGVFFYHIVRGHDQRIVQPQRIRKSIGAETTLRRDTRDRTQIKQILTHLAERVSRSLCSRSTYCQTVTLKVRYANFVTITRSTTLARPLNRVEDIIHCVLPLLARTEAGQKKVRLLGIAAAKLTTAAADRPRQLLLPFPAPSGAADHCQSSRPSH</sequence>
<dbReference type="EC" id="2.7.7.7" evidence="16"/>
<evidence type="ECO:0000256" key="11">
    <source>
        <dbReference type="ARBA" id="ARBA00022842"/>
    </source>
</evidence>
<dbReference type="GO" id="GO:0009432">
    <property type="term" value="P:SOS response"/>
    <property type="evidence" value="ECO:0007669"/>
    <property type="project" value="TreeGrafter"/>
</dbReference>
<feature type="site" description="Substrate discrimination" evidence="16">
    <location>
        <position position="14"/>
    </location>
</feature>
<keyword evidence="14 16" id="KW-0234">DNA repair</keyword>
<dbReference type="CDD" id="cd03586">
    <property type="entry name" value="PolY_Pol_IV_kappa"/>
    <property type="match status" value="1"/>
</dbReference>
<dbReference type="InterPro" id="IPR017961">
    <property type="entry name" value="DNA_pol_Y-fam_little_finger"/>
</dbReference>
<dbReference type="GO" id="GO:0006261">
    <property type="term" value="P:DNA-templated DNA replication"/>
    <property type="evidence" value="ECO:0007669"/>
    <property type="project" value="UniProtKB-UniRule"/>
</dbReference>
<dbReference type="SUPFAM" id="SSF100879">
    <property type="entry name" value="Lesion bypass DNA polymerase (Y-family), little finger domain"/>
    <property type="match status" value="1"/>
</dbReference>
<feature type="domain" description="UmuC" evidence="17">
    <location>
        <begin position="5"/>
        <end position="186"/>
    </location>
</feature>
<keyword evidence="10 16" id="KW-0227">DNA damage</keyword>
<name>A0A1M5Y8T6_9BACT</name>
<comment type="cofactor">
    <cofactor evidence="16">
        <name>Mg(2+)</name>
        <dbReference type="ChEBI" id="CHEBI:18420"/>
    </cofactor>
    <text evidence="16">Binds 2 magnesium ions per subunit.</text>
</comment>
<evidence type="ECO:0000256" key="15">
    <source>
        <dbReference type="ARBA" id="ARBA00049244"/>
    </source>
</evidence>
<dbReference type="PROSITE" id="PS50173">
    <property type="entry name" value="UMUC"/>
    <property type="match status" value="1"/>
</dbReference>
<keyword evidence="12 16" id="KW-0239">DNA-directed DNA polymerase</keyword>
<dbReference type="InterPro" id="IPR001126">
    <property type="entry name" value="UmuC"/>
</dbReference>
<evidence type="ECO:0000313" key="19">
    <source>
        <dbReference type="Proteomes" id="UP000184139"/>
    </source>
</evidence>
<dbReference type="AlphaFoldDB" id="A0A1M5Y8T6"/>
<comment type="catalytic activity">
    <reaction evidence="15 16">
        <text>DNA(n) + a 2'-deoxyribonucleoside 5'-triphosphate = DNA(n+1) + diphosphate</text>
        <dbReference type="Rhea" id="RHEA:22508"/>
        <dbReference type="Rhea" id="RHEA-COMP:17339"/>
        <dbReference type="Rhea" id="RHEA-COMP:17340"/>
        <dbReference type="ChEBI" id="CHEBI:33019"/>
        <dbReference type="ChEBI" id="CHEBI:61560"/>
        <dbReference type="ChEBI" id="CHEBI:173112"/>
        <dbReference type="EC" id="2.7.7.7"/>
    </reaction>
</comment>
<comment type="subunit">
    <text evidence="3 16">Monomer.</text>
</comment>
<feature type="binding site" evidence="16">
    <location>
        <position position="9"/>
    </location>
    <ligand>
        <name>Mg(2+)</name>
        <dbReference type="ChEBI" id="CHEBI:18420"/>
    </ligand>
</feature>
<evidence type="ECO:0000256" key="1">
    <source>
        <dbReference type="ARBA" id="ARBA00004496"/>
    </source>
</evidence>
<dbReference type="Gene3D" id="3.30.1490.100">
    <property type="entry name" value="DNA polymerase, Y-family, little finger domain"/>
    <property type="match status" value="1"/>
</dbReference>
<keyword evidence="5 16" id="KW-0963">Cytoplasm</keyword>
<comment type="similarity">
    <text evidence="2 16">Belongs to the DNA polymerase type-Y family.</text>
</comment>
<proteinExistence type="inferred from homology"/>
<dbReference type="FunFam" id="3.40.1170.60:FF:000001">
    <property type="entry name" value="DNA polymerase IV"/>
    <property type="match status" value="1"/>
</dbReference>
<dbReference type="GO" id="GO:0003684">
    <property type="term" value="F:damaged DNA binding"/>
    <property type="evidence" value="ECO:0007669"/>
    <property type="project" value="InterPro"/>
</dbReference>
<keyword evidence="19" id="KW-1185">Reference proteome</keyword>
<dbReference type="PANTHER" id="PTHR11076:SF33">
    <property type="entry name" value="DNA POLYMERASE KAPPA"/>
    <property type="match status" value="1"/>
</dbReference>
<comment type="subcellular location">
    <subcellularLocation>
        <location evidence="1 16">Cytoplasm</location>
    </subcellularLocation>
</comment>
<organism evidence="18 19">
    <name type="scientific">Desulfofustis glycolicus DSM 9705</name>
    <dbReference type="NCBI Taxonomy" id="1121409"/>
    <lineage>
        <taxon>Bacteria</taxon>
        <taxon>Pseudomonadati</taxon>
        <taxon>Thermodesulfobacteriota</taxon>
        <taxon>Desulfobulbia</taxon>
        <taxon>Desulfobulbales</taxon>
        <taxon>Desulfocapsaceae</taxon>
        <taxon>Desulfofustis</taxon>
    </lineage>
</organism>
<gene>
    <name evidence="16" type="primary">dinB</name>
    <name evidence="18" type="ORF">SAMN02745124_03754</name>
</gene>
<keyword evidence="11 16" id="KW-0460">Magnesium</keyword>
<dbReference type="STRING" id="1121409.SAMN02745124_03754"/>
<dbReference type="Proteomes" id="UP000184139">
    <property type="component" value="Unassembled WGS sequence"/>
</dbReference>
<dbReference type="GO" id="GO:0042276">
    <property type="term" value="P:error-prone translesion synthesis"/>
    <property type="evidence" value="ECO:0007669"/>
    <property type="project" value="TreeGrafter"/>
</dbReference>
<dbReference type="Pfam" id="PF00817">
    <property type="entry name" value="IMS"/>
    <property type="match status" value="1"/>
</dbReference>
<evidence type="ECO:0000256" key="10">
    <source>
        <dbReference type="ARBA" id="ARBA00022763"/>
    </source>
</evidence>
<dbReference type="InterPro" id="IPR050116">
    <property type="entry name" value="DNA_polymerase-Y"/>
</dbReference>
<dbReference type="Pfam" id="PF11799">
    <property type="entry name" value="IMS_C"/>
    <property type="match status" value="1"/>
</dbReference>
<dbReference type="PANTHER" id="PTHR11076">
    <property type="entry name" value="DNA REPAIR POLYMERASE UMUC / TRANSFERASE FAMILY MEMBER"/>
    <property type="match status" value="1"/>
</dbReference>
<dbReference type="GO" id="GO:0000287">
    <property type="term" value="F:magnesium ion binding"/>
    <property type="evidence" value="ECO:0007669"/>
    <property type="project" value="UniProtKB-UniRule"/>
</dbReference>
<feature type="active site" evidence="16">
    <location>
        <position position="105"/>
    </location>
</feature>
<dbReference type="SUPFAM" id="SSF56672">
    <property type="entry name" value="DNA/RNA polymerases"/>
    <property type="match status" value="1"/>
</dbReference>
<evidence type="ECO:0000313" key="18">
    <source>
        <dbReference type="EMBL" id="SHI08475.1"/>
    </source>
</evidence>
<evidence type="ECO:0000256" key="4">
    <source>
        <dbReference type="ARBA" id="ARBA00022457"/>
    </source>
</evidence>
<keyword evidence="13 16" id="KW-0238">DNA-binding</keyword>
<accession>A0A1M5Y8T6</accession>
<feature type="binding site" evidence="16">
    <location>
        <position position="104"/>
    </location>
    <ligand>
        <name>Mg(2+)</name>
        <dbReference type="ChEBI" id="CHEBI:18420"/>
    </ligand>
</feature>
<comment type="function">
    <text evidence="16">Poorly processive, error-prone DNA polymerase involved in untargeted mutagenesis. Copies undamaged DNA at stalled replication forks, which arise in vivo from mismatched or misaligned primer ends. These misaligned primers can be extended by PolIV. Exhibits no 3'-5' exonuclease (proofreading) activity. May be involved in translesional synthesis, in conjunction with the beta clamp from PolIII.</text>
</comment>
<protein>
    <recommendedName>
        <fullName evidence="16">DNA polymerase IV</fullName>
        <shortName evidence="16">Pol IV</shortName>
        <ecNumber evidence="16">2.7.7.7</ecNumber>
    </recommendedName>
</protein>
<keyword evidence="9 16" id="KW-0479">Metal-binding</keyword>
<dbReference type="InterPro" id="IPR022880">
    <property type="entry name" value="DNApol_IV"/>
</dbReference>
<dbReference type="GO" id="GO:0005829">
    <property type="term" value="C:cytosol"/>
    <property type="evidence" value="ECO:0007669"/>
    <property type="project" value="TreeGrafter"/>
</dbReference>
<dbReference type="FunFam" id="3.30.1490.100:FF:000004">
    <property type="entry name" value="DNA polymerase IV"/>
    <property type="match status" value="1"/>
</dbReference>
<dbReference type="NCBIfam" id="NF002677">
    <property type="entry name" value="PRK02406.1"/>
    <property type="match status" value="1"/>
</dbReference>
<keyword evidence="8 16" id="KW-0235">DNA replication</keyword>